<reference evidence="1 2" key="1">
    <citation type="submission" date="2018-01" db="EMBL/GenBank/DDBJ databases">
        <title>Arthrobacter sp. nov., from glaciers in China.</title>
        <authorList>
            <person name="Liu Q."/>
            <person name="Xin Y.-H."/>
        </authorList>
    </citation>
    <scope>NUCLEOTIDE SEQUENCE [LARGE SCALE GENOMIC DNA]</scope>
    <source>
        <strain evidence="1 2">HLT2-12-2</strain>
    </source>
</reference>
<protein>
    <recommendedName>
        <fullName evidence="3">DUF4192 domain-containing protein</fullName>
    </recommendedName>
</protein>
<name>A0A2S3ZVH5_ARTGL</name>
<dbReference type="Proteomes" id="UP000237061">
    <property type="component" value="Unassembled WGS sequence"/>
</dbReference>
<dbReference type="EMBL" id="PPXC01000008">
    <property type="protein sequence ID" value="POH73255.1"/>
    <property type="molecule type" value="Genomic_DNA"/>
</dbReference>
<organism evidence="1 2">
    <name type="scientific">Arthrobacter glacialis</name>
    <dbReference type="NCBI Taxonomy" id="1664"/>
    <lineage>
        <taxon>Bacteria</taxon>
        <taxon>Bacillati</taxon>
        <taxon>Actinomycetota</taxon>
        <taxon>Actinomycetes</taxon>
        <taxon>Micrococcales</taxon>
        <taxon>Micrococcaceae</taxon>
        <taxon>Arthrobacter</taxon>
    </lineage>
</organism>
<comment type="caution">
    <text evidence="1">The sequence shown here is derived from an EMBL/GenBank/DDBJ whole genome shotgun (WGS) entry which is preliminary data.</text>
</comment>
<evidence type="ECO:0000313" key="2">
    <source>
        <dbReference type="Proteomes" id="UP000237061"/>
    </source>
</evidence>
<keyword evidence="2" id="KW-1185">Reference proteome</keyword>
<evidence type="ECO:0008006" key="3">
    <source>
        <dbReference type="Google" id="ProtNLM"/>
    </source>
</evidence>
<proteinExistence type="predicted"/>
<sequence>MRKQVDKIRVSAGEDLLAFIPHIMGYWPRDSIVCIGMNGKLLRATMRLDLPPNDSAEAAHFAKLAASQMACDHEANGCLIAIFGREDWLDPAQCPQARVYRQLRKAFDKVGLPVRDGWYVGTEHWRSLECGDGLCCPWPGKDNASIRESFVNAEFIFRGSMVRESPREQIAAQIAVHDTDFAQAVQTAGEKYQGVLARSGLAARQLAVTLGAWEHSLCLWPVTPDQHLSAYLLASLQDVSVRDTLMVALATSCEYALAGAAANGLLHADAGPLMVPANWYGGNQAADQQVTMDHVPADLLHAAGRDFGNILMGGADCQGAGDGNVAPNWPRLDGAEPLMKFLAASTEGADKAPVLCVLGWIQWCKGRGTWAGGYFAACEAQQPGYKLASMLDQLLSVGYIAEYAKNPQTAWPGYEDGGEAREAAA</sequence>
<gene>
    <name evidence="1" type="ORF">CVS27_12205</name>
</gene>
<dbReference type="Pfam" id="PF13830">
    <property type="entry name" value="DUF4192"/>
    <property type="match status" value="2"/>
</dbReference>
<accession>A0A2S3ZVH5</accession>
<dbReference type="InterPro" id="IPR025447">
    <property type="entry name" value="DUF4192"/>
</dbReference>
<evidence type="ECO:0000313" key="1">
    <source>
        <dbReference type="EMBL" id="POH73255.1"/>
    </source>
</evidence>
<dbReference type="RefSeq" id="WP_103466000.1">
    <property type="nucleotide sequence ID" value="NZ_PPXC01000008.1"/>
</dbReference>
<dbReference type="AlphaFoldDB" id="A0A2S3ZVH5"/>